<dbReference type="InterPro" id="IPR016167">
    <property type="entry name" value="FAD-bd_PCMH_sub1"/>
</dbReference>
<dbReference type="InterPro" id="IPR007173">
    <property type="entry name" value="ALO_C"/>
</dbReference>
<dbReference type="Pfam" id="PF01565">
    <property type="entry name" value="FAD_binding_4"/>
    <property type="match status" value="1"/>
</dbReference>
<dbReference type="InterPro" id="IPR016166">
    <property type="entry name" value="FAD-bd_PCMH"/>
</dbReference>
<dbReference type="Gene3D" id="3.30.70.2520">
    <property type="match status" value="1"/>
</dbReference>
<comment type="pathway">
    <text evidence="1">Cofactor biosynthesis; L-ascorbate biosynthesis.</text>
</comment>
<sequence length="436" mass="46535">MTWRNWAGNQRTDPRRTVVARDAGDVVEAVKGAERDGLRVKALGSGHSFTAIAVPEDIALRPPADPGLLLTDSTTGLVTAPAGLPLHRLNALLWERGLALPNLGDIEAQTVAGAISTGTHGTGATHRGLAAQVRALEIVLADGSLITCSATEHPEVFAAARIGLGALGVLTHVTLQAVPAFRLHAVETAMPLPDVLAGLDELVAAHEHFEFYWFPHTDIAATKSNNRTEATGPTRGRVAEWVGDDLLGNGAFGLACRLGAAAPRLVPPINRRMAAQMAAAEYVDRSYRVFTSPRRVRFLEMEYGVPREAIHEALAGLRAAAARHARAVTFPVEVRFAAADDIPLSTAAGRDSAYIAVHVYRGQPHEAYFGAVETVLAGLGGRPHWGKLHTQTAATLRERYPAFDGFVAVRDRLDPQGRFTNAYLDRVLGAPGSSAR</sequence>
<dbReference type="Gene3D" id="3.30.465.10">
    <property type="match status" value="1"/>
</dbReference>
<dbReference type="InterPro" id="IPR006094">
    <property type="entry name" value="Oxid_FAD_bind_N"/>
</dbReference>
<dbReference type="NCBIfam" id="TIGR01679">
    <property type="entry name" value="bact_FAD_ox"/>
    <property type="match status" value="1"/>
</dbReference>
<comment type="similarity">
    <text evidence="2">Belongs to the oxygen-dependent FAD-linked oxidoreductase family.</text>
</comment>
<keyword evidence="3" id="KW-0060">Ascorbate biosynthesis</keyword>
<dbReference type="PROSITE" id="PS51387">
    <property type="entry name" value="FAD_PCMH"/>
    <property type="match status" value="1"/>
</dbReference>
<comment type="caution">
    <text evidence="6">The sequence shown here is derived from an EMBL/GenBank/DDBJ whole genome shotgun (WGS) entry which is preliminary data.</text>
</comment>
<dbReference type="InterPro" id="IPR036318">
    <property type="entry name" value="FAD-bd_PCMH-like_sf"/>
</dbReference>
<dbReference type="InterPro" id="IPR010031">
    <property type="entry name" value="FAD_lactone_oxidase-like"/>
</dbReference>
<evidence type="ECO:0000313" key="6">
    <source>
        <dbReference type="EMBL" id="NMH78538.1"/>
    </source>
</evidence>
<evidence type="ECO:0000256" key="4">
    <source>
        <dbReference type="ARBA" id="ARBA00023002"/>
    </source>
</evidence>
<dbReference type="InterPro" id="IPR006093">
    <property type="entry name" value="Oxy_OxRdtase_FAD_BS"/>
</dbReference>
<dbReference type="Proteomes" id="UP001296706">
    <property type="component" value="Unassembled WGS sequence"/>
</dbReference>
<dbReference type="Gene3D" id="3.30.43.10">
    <property type="entry name" value="Uridine Diphospho-n-acetylenolpyruvylglucosamine Reductase, domain 2"/>
    <property type="match status" value="1"/>
</dbReference>
<keyword evidence="4" id="KW-0560">Oxidoreductase</keyword>
<name>A0ABX1RDS6_9PSEU</name>
<accession>A0ABX1RDS6</accession>
<dbReference type="Gene3D" id="1.10.45.10">
    <property type="entry name" value="Vanillyl-alcohol Oxidase, Chain A, domain 4"/>
    <property type="match status" value="1"/>
</dbReference>
<dbReference type="PANTHER" id="PTHR43762">
    <property type="entry name" value="L-GULONOLACTONE OXIDASE"/>
    <property type="match status" value="1"/>
</dbReference>
<evidence type="ECO:0000313" key="7">
    <source>
        <dbReference type="Proteomes" id="UP001296706"/>
    </source>
</evidence>
<dbReference type="SUPFAM" id="SSF56176">
    <property type="entry name" value="FAD-binding/transporter-associated domain-like"/>
    <property type="match status" value="1"/>
</dbReference>
<feature type="domain" description="FAD-binding PCMH-type" evidence="5">
    <location>
        <begin position="10"/>
        <end position="180"/>
    </location>
</feature>
<evidence type="ECO:0000259" key="5">
    <source>
        <dbReference type="PROSITE" id="PS51387"/>
    </source>
</evidence>
<proteinExistence type="inferred from homology"/>
<reference evidence="6 7" key="1">
    <citation type="submission" date="2020-04" db="EMBL/GenBank/DDBJ databases">
        <authorList>
            <person name="Klaysubun C."/>
            <person name="Duangmal K."/>
            <person name="Lipun K."/>
        </authorList>
    </citation>
    <scope>NUCLEOTIDE SEQUENCE [LARGE SCALE GENOMIC DNA]</scope>
    <source>
        <strain evidence="6 7">JCM 11839</strain>
    </source>
</reference>
<dbReference type="InterPro" id="IPR016171">
    <property type="entry name" value="Vanillyl_alc_oxidase_C-sub2"/>
</dbReference>
<evidence type="ECO:0000256" key="2">
    <source>
        <dbReference type="ARBA" id="ARBA00005466"/>
    </source>
</evidence>
<keyword evidence="7" id="KW-1185">Reference proteome</keyword>
<dbReference type="PIRSF" id="PIRSF000136">
    <property type="entry name" value="LGO_GLO"/>
    <property type="match status" value="1"/>
</dbReference>
<organism evidence="6 7">
    <name type="scientific">Pseudonocardia xinjiangensis</name>
    <dbReference type="NCBI Taxonomy" id="75289"/>
    <lineage>
        <taxon>Bacteria</taxon>
        <taxon>Bacillati</taxon>
        <taxon>Actinomycetota</taxon>
        <taxon>Actinomycetes</taxon>
        <taxon>Pseudonocardiales</taxon>
        <taxon>Pseudonocardiaceae</taxon>
        <taxon>Pseudonocardia</taxon>
    </lineage>
</organism>
<dbReference type="Pfam" id="PF04030">
    <property type="entry name" value="ALO"/>
    <property type="match status" value="1"/>
</dbReference>
<evidence type="ECO:0000256" key="3">
    <source>
        <dbReference type="ARBA" id="ARBA00022644"/>
    </source>
</evidence>
<protein>
    <submittedName>
        <fullName evidence="6">FAD-binding protein</fullName>
    </submittedName>
</protein>
<dbReference type="RefSeq" id="WP_169396609.1">
    <property type="nucleotide sequence ID" value="NZ_BAAAJH010000010.1"/>
</dbReference>
<dbReference type="EMBL" id="JAAXKY010000046">
    <property type="protein sequence ID" value="NMH78538.1"/>
    <property type="molecule type" value="Genomic_DNA"/>
</dbReference>
<dbReference type="PANTHER" id="PTHR43762:SF1">
    <property type="entry name" value="D-ARABINONO-1,4-LACTONE OXIDASE"/>
    <property type="match status" value="1"/>
</dbReference>
<dbReference type="PROSITE" id="PS00862">
    <property type="entry name" value="OX2_COVAL_FAD"/>
    <property type="match status" value="1"/>
</dbReference>
<gene>
    <name evidence="6" type="ORF">HF577_15760</name>
</gene>
<dbReference type="InterPro" id="IPR016169">
    <property type="entry name" value="FAD-bd_PCMH_sub2"/>
</dbReference>
<evidence type="ECO:0000256" key="1">
    <source>
        <dbReference type="ARBA" id="ARBA00005147"/>
    </source>
</evidence>